<dbReference type="InterPro" id="IPR012295">
    <property type="entry name" value="TBP_dom_sf"/>
</dbReference>
<keyword evidence="13 14" id="KW-0460">Magnesium</keyword>
<protein>
    <recommendedName>
        <fullName evidence="7 14">Ribonuclease HIII</fullName>
        <shortName evidence="14">RNase HIII</shortName>
        <ecNumber evidence="6 14">3.1.26.4</ecNumber>
    </recommendedName>
</protein>
<evidence type="ECO:0000259" key="16">
    <source>
        <dbReference type="PROSITE" id="PS51975"/>
    </source>
</evidence>
<dbReference type="InterPro" id="IPR012337">
    <property type="entry name" value="RNaseH-like_sf"/>
</dbReference>
<dbReference type="Gene3D" id="3.30.310.10">
    <property type="entry name" value="TATA-Binding Protein"/>
    <property type="match status" value="1"/>
</dbReference>
<comment type="function">
    <text evidence="3 14">Endonuclease that specifically degrades the RNA of RNA-DNA hybrids.</text>
</comment>
<keyword evidence="18" id="KW-1185">Reference proteome</keyword>
<dbReference type="GO" id="GO:0000287">
    <property type="term" value="F:magnesium ion binding"/>
    <property type="evidence" value="ECO:0007669"/>
    <property type="project" value="UniProtKB-UniRule"/>
</dbReference>
<evidence type="ECO:0000256" key="10">
    <source>
        <dbReference type="ARBA" id="ARBA00022723"/>
    </source>
</evidence>
<dbReference type="EC" id="3.1.26.4" evidence="6 14"/>
<evidence type="ECO:0000256" key="3">
    <source>
        <dbReference type="ARBA" id="ARBA00004065"/>
    </source>
</evidence>
<dbReference type="EMBL" id="JXRR01000017">
    <property type="protein sequence ID" value="KIL46270.1"/>
    <property type="molecule type" value="Genomic_DNA"/>
</dbReference>
<dbReference type="InterPro" id="IPR036397">
    <property type="entry name" value="RNaseH_sf"/>
</dbReference>
<dbReference type="InterPro" id="IPR001352">
    <property type="entry name" value="RNase_HII/HIII"/>
</dbReference>
<name>A0A0C2R7P1_9BACL</name>
<comment type="cofactor">
    <cofactor evidence="2">
        <name>Mg(2+)</name>
        <dbReference type="ChEBI" id="CHEBI:18420"/>
    </cofactor>
</comment>
<proteinExistence type="inferred from homology"/>
<keyword evidence="8 14" id="KW-0963">Cytoplasm</keyword>
<evidence type="ECO:0000313" key="17">
    <source>
        <dbReference type="EMBL" id="KIL46270.1"/>
    </source>
</evidence>
<feature type="binding site" evidence="14 15">
    <location>
        <position position="206"/>
    </location>
    <ligand>
        <name>a divalent metal cation</name>
        <dbReference type="ChEBI" id="CHEBI:60240"/>
    </ligand>
</feature>
<dbReference type="Gene3D" id="3.30.420.10">
    <property type="entry name" value="Ribonuclease H-like superfamily/Ribonuclease H"/>
    <property type="match status" value="1"/>
</dbReference>
<dbReference type="PANTHER" id="PTHR10954">
    <property type="entry name" value="RIBONUCLEASE H2 SUBUNIT A"/>
    <property type="match status" value="1"/>
</dbReference>
<dbReference type="PROSITE" id="PS51975">
    <property type="entry name" value="RNASE_H_2"/>
    <property type="match status" value="1"/>
</dbReference>
<dbReference type="PATRIC" id="fig|220754.4.peg.2957"/>
<sequence>MPNAVLTLPIDVITNMKEHYSHILKDTTPPGAVFAAKSAAYSITAYKSGKVLFQGKDGEKESAKWMSKAASAAPSKKASSSVKNKPPLPSSISSMSMIGSDEVGTGDYFGPITVVACYVERSQMALLKEYGVKDSKHLKDPAIIEIAKKLILTVPYSLLTLPNEKYNERQAQGWTQGKIKAVLHNQAILHVMKKIAPEKPDGILIDQFAERDVYYRHLKNQPEIMRENVYFSTKAESIHLAVAAASIIARYAFLRAMDDLSREAGFTLPKGAGAKVDLTAAKLIKQHGHNKLNHFAKVHFSNTQKAQRL</sequence>
<dbReference type="InterPro" id="IPR024567">
    <property type="entry name" value="RNase_HII/HIII_dom"/>
</dbReference>
<gene>
    <name evidence="14" type="primary">rnhC</name>
    <name evidence="17" type="ORF">KR50_29450</name>
</gene>
<feature type="binding site" evidence="14 15">
    <location>
        <position position="102"/>
    </location>
    <ligand>
        <name>a divalent metal cation</name>
        <dbReference type="ChEBI" id="CHEBI:60240"/>
    </ligand>
</feature>
<dbReference type="RefSeq" id="WP_041059959.1">
    <property type="nucleotide sequence ID" value="NZ_JXRR01000017.1"/>
</dbReference>
<dbReference type="SUPFAM" id="SSF53098">
    <property type="entry name" value="Ribonuclease H-like"/>
    <property type="match status" value="1"/>
</dbReference>
<evidence type="ECO:0000256" key="15">
    <source>
        <dbReference type="PROSITE-ProRule" id="PRU01319"/>
    </source>
</evidence>
<evidence type="ECO:0000256" key="13">
    <source>
        <dbReference type="ARBA" id="ARBA00022842"/>
    </source>
</evidence>
<evidence type="ECO:0000256" key="2">
    <source>
        <dbReference type="ARBA" id="ARBA00001946"/>
    </source>
</evidence>
<accession>A0A0C2R7P1</accession>
<dbReference type="InterPro" id="IPR004641">
    <property type="entry name" value="RNase_HIII"/>
</dbReference>
<keyword evidence="12 14" id="KW-0378">Hydrolase</keyword>
<organism evidence="17 18">
    <name type="scientific">Jeotgalibacillus campisalis</name>
    <dbReference type="NCBI Taxonomy" id="220754"/>
    <lineage>
        <taxon>Bacteria</taxon>
        <taxon>Bacillati</taxon>
        <taxon>Bacillota</taxon>
        <taxon>Bacilli</taxon>
        <taxon>Bacillales</taxon>
        <taxon>Caryophanaceae</taxon>
        <taxon>Jeotgalibacillus</taxon>
    </lineage>
</organism>
<keyword evidence="10 14" id="KW-0479">Metal-binding</keyword>
<dbReference type="AlphaFoldDB" id="A0A0C2R7P1"/>
<comment type="cofactor">
    <cofactor evidence="14 15">
        <name>Mn(2+)</name>
        <dbReference type="ChEBI" id="CHEBI:29035"/>
    </cofactor>
    <cofactor evidence="14 15">
        <name>Mg(2+)</name>
        <dbReference type="ChEBI" id="CHEBI:18420"/>
    </cofactor>
    <text evidence="14 15">Manganese or magnesium. Binds 1 divalent metal ion per monomer in the absence of substrate. May bind a second metal ion after substrate binding.</text>
</comment>
<feature type="domain" description="RNase H type-2" evidence="16">
    <location>
        <begin position="95"/>
        <end position="309"/>
    </location>
</feature>
<evidence type="ECO:0000256" key="11">
    <source>
        <dbReference type="ARBA" id="ARBA00022759"/>
    </source>
</evidence>
<dbReference type="GO" id="GO:0003723">
    <property type="term" value="F:RNA binding"/>
    <property type="evidence" value="ECO:0007669"/>
    <property type="project" value="UniProtKB-UniRule"/>
</dbReference>
<keyword evidence="11 14" id="KW-0255">Endonuclease</keyword>
<dbReference type="CDD" id="cd06590">
    <property type="entry name" value="RNase_HII_bacteria_HIII_like"/>
    <property type="match status" value="1"/>
</dbReference>
<comment type="similarity">
    <text evidence="5 14">Belongs to the RNase HII family. RnhC subfamily.</text>
</comment>
<dbReference type="InterPro" id="IPR024568">
    <property type="entry name" value="RNase_HIII_N"/>
</dbReference>
<dbReference type="GO" id="GO:0005737">
    <property type="term" value="C:cytoplasm"/>
    <property type="evidence" value="ECO:0007669"/>
    <property type="project" value="UniProtKB-SubCell"/>
</dbReference>
<evidence type="ECO:0000256" key="8">
    <source>
        <dbReference type="ARBA" id="ARBA00022490"/>
    </source>
</evidence>
<dbReference type="NCBIfam" id="TIGR00716">
    <property type="entry name" value="rnhC"/>
    <property type="match status" value="1"/>
</dbReference>
<dbReference type="GO" id="GO:0004523">
    <property type="term" value="F:RNA-DNA hybrid ribonuclease activity"/>
    <property type="evidence" value="ECO:0007669"/>
    <property type="project" value="UniProtKB-UniRule"/>
</dbReference>
<evidence type="ECO:0000256" key="7">
    <source>
        <dbReference type="ARBA" id="ARBA00021407"/>
    </source>
</evidence>
<evidence type="ECO:0000256" key="12">
    <source>
        <dbReference type="ARBA" id="ARBA00022801"/>
    </source>
</evidence>
<dbReference type="FunFam" id="3.30.420.10:FF:000047">
    <property type="entry name" value="Ribonuclease HIII"/>
    <property type="match status" value="1"/>
</dbReference>
<dbReference type="GO" id="GO:0006298">
    <property type="term" value="P:mismatch repair"/>
    <property type="evidence" value="ECO:0007669"/>
    <property type="project" value="TreeGrafter"/>
</dbReference>
<evidence type="ECO:0000256" key="9">
    <source>
        <dbReference type="ARBA" id="ARBA00022722"/>
    </source>
</evidence>
<keyword evidence="9 14" id="KW-0540">Nuclease</keyword>
<dbReference type="OrthoDB" id="9777935at2"/>
<evidence type="ECO:0000256" key="6">
    <source>
        <dbReference type="ARBA" id="ARBA00012180"/>
    </source>
</evidence>
<feature type="binding site" evidence="14 15">
    <location>
        <position position="101"/>
    </location>
    <ligand>
        <name>a divalent metal cation</name>
        <dbReference type="ChEBI" id="CHEBI:60240"/>
    </ligand>
</feature>
<dbReference type="GO" id="GO:0032299">
    <property type="term" value="C:ribonuclease H2 complex"/>
    <property type="evidence" value="ECO:0007669"/>
    <property type="project" value="TreeGrafter"/>
</dbReference>
<dbReference type="HAMAP" id="MF_00053">
    <property type="entry name" value="RNase_HIII"/>
    <property type="match status" value="1"/>
</dbReference>
<reference evidence="17 18" key="1">
    <citation type="submission" date="2015-01" db="EMBL/GenBank/DDBJ databases">
        <title>Jeotgalibacillus campisalis genome sequencing.</title>
        <authorList>
            <person name="Goh K.M."/>
            <person name="Chan K.-G."/>
            <person name="Yaakop A.S."/>
            <person name="Ee R."/>
            <person name="Gan H.M."/>
            <person name="Chan C.S."/>
        </authorList>
    </citation>
    <scope>NUCLEOTIDE SEQUENCE [LARGE SCALE GENOMIC DNA]</scope>
    <source>
        <strain evidence="17 18">SF-57</strain>
    </source>
</reference>
<comment type="catalytic activity">
    <reaction evidence="1 14 15">
        <text>Endonucleolytic cleavage to 5'-phosphomonoester.</text>
        <dbReference type="EC" id="3.1.26.4"/>
    </reaction>
</comment>
<dbReference type="PANTHER" id="PTHR10954:SF23">
    <property type="entry name" value="RIBONUCLEASE"/>
    <property type="match status" value="1"/>
</dbReference>
<dbReference type="GO" id="GO:0043137">
    <property type="term" value="P:DNA replication, removal of RNA primer"/>
    <property type="evidence" value="ECO:0007669"/>
    <property type="project" value="TreeGrafter"/>
</dbReference>
<dbReference type="Proteomes" id="UP000031972">
    <property type="component" value="Unassembled WGS sequence"/>
</dbReference>
<evidence type="ECO:0000256" key="1">
    <source>
        <dbReference type="ARBA" id="ARBA00000077"/>
    </source>
</evidence>
<evidence type="ECO:0000313" key="18">
    <source>
        <dbReference type="Proteomes" id="UP000031972"/>
    </source>
</evidence>
<evidence type="ECO:0000256" key="4">
    <source>
        <dbReference type="ARBA" id="ARBA00004496"/>
    </source>
</evidence>
<dbReference type="PIRSF" id="PIRSF037748">
    <property type="entry name" value="RnhC"/>
    <property type="match status" value="1"/>
</dbReference>
<comment type="subcellular location">
    <subcellularLocation>
        <location evidence="4 14">Cytoplasm</location>
    </subcellularLocation>
</comment>
<evidence type="ECO:0000256" key="5">
    <source>
        <dbReference type="ARBA" id="ARBA00008378"/>
    </source>
</evidence>
<dbReference type="Pfam" id="PF01351">
    <property type="entry name" value="RNase_HII"/>
    <property type="match status" value="1"/>
</dbReference>
<comment type="caution">
    <text evidence="17">The sequence shown here is derived from an EMBL/GenBank/DDBJ whole genome shotgun (WGS) entry which is preliminary data.</text>
</comment>
<evidence type="ECO:0000256" key="14">
    <source>
        <dbReference type="HAMAP-Rule" id="MF_00053"/>
    </source>
</evidence>
<dbReference type="Pfam" id="PF11858">
    <property type="entry name" value="DUF3378"/>
    <property type="match status" value="1"/>
</dbReference>
<dbReference type="CDD" id="cd14796">
    <property type="entry name" value="RNAse_HIII_N"/>
    <property type="match status" value="1"/>
</dbReference>